<keyword evidence="2" id="KW-0808">Transferase</keyword>
<dbReference type="GO" id="GO:0004674">
    <property type="term" value="F:protein serine/threonine kinase activity"/>
    <property type="evidence" value="ECO:0007669"/>
    <property type="project" value="UniProtKB-KW"/>
</dbReference>
<dbReference type="EMBL" id="EAAA01002219">
    <property type="status" value="NOT_ANNOTATED_CDS"/>
    <property type="molecule type" value="Genomic_DNA"/>
</dbReference>
<reference evidence="9" key="2">
    <citation type="journal article" date="2008" name="Genome Biol.">
        <title>Improved genome assembly and evidence-based global gene model set for the chordate Ciona intestinalis: new insight into intron and operon populations.</title>
        <authorList>
            <person name="Satou Y."/>
            <person name="Mineta K."/>
            <person name="Ogasawara M."/>
            <person name="Sasakura Y."/>
            <person name="Shoguchi E."/>
            <person name="Ueno K."/>
            <person name="Yamada L."/>
            <person name="Matsumoto J."/>
            <person name="Wasserscheid J."/>
            <person name="Dewar K."/>
            <person name="Wiley G.B."/>
            <person name="Macmil S.L."/>
            <person name="Roe B.A."/>
            <person name="Zeller R.W."/>
            <person name="Hastings K.E."/>
            <person name="Lemaire P."/>
            <person name="Lindquist E."/>
            <person name="Endo T."/>
            <person name="Hotta K."/>
            <person name="Inaba K."/>
        </authorList>
    </citation>
    <scope>NUCLEOTIDE SEQUENCE [LARGE SCALE GENOMIC DNA]</scope>
    <source>
        <strain evidence="9">wild type</strain>
    </source>
</reference>
<evidence type="ECO:0000256" key="5">
    <source>
        <dbReference type="ARBA" id="ARBA00022840"/>
    </source>
</evidence>
<evidence type="ECO:0000313" key="10">
    <source>
        <dbReference type="Proteomes" id="UP000008144"/>
    </source>
</evidence>
<dbReference type="STRING" id="7719.ENSCINP00000035526"/>
<keyword evidence="5" id="KW-0067">ATP-binding</keyword>
<dbReference type="GeneTree" id="ENSGT00940000159482"/>
<evidence type="ECO:0000256" key="7">
    <source>
        <dbReference type="SAM" id="MobiDB-lite"/>
    </source>
</evidence>
<dbReference type="InterPro" id="IPR050108">
    <property type="entry name" value="CDK"/>
</dbReference>
<evidence type="ECO:0000313" key="9">
    <source>
        <dbReference type="Ensembl" id="ENSCINP00000035526.1"/>
    </source>
</evidence>
<organism evidence="9 10">
    <name type="scientific">Ciona intestinalis</name>
    <name type="common">Transparent sea squirt</name>
    <name type="synonym">Ascidia intestinalis</name>
    <dbReference type="NCBI Taxonomy" id="7719"/>
    <lineage>
        <taxon>Eukaryota</taxon>
        <taxon>Metazoa</taxon>
        <taxon>Chordata</taxon>
        <taxon>Tunicata</taxon>
        <taxon>Ascidiacea</taxon>
        <taxon>Phlebobranchia</taxon>
        <taxon>Cionidae</taxon>
        <taxon>Ciona</taxon>
    </lineage>
</organism>
<proteinExistence type="predicted"/>
<dbReference type="Gene3D" id="1.10.510.10">
    <property type="entry name" value="Transferase(Phosphotransferase) domain 1"/>
    <property type="match status" value="1"/>
</dbReference>
<dbReference type="InterPro" id="IPR000719">
    <property type="entry name" value="Prot_kinase_dom"/>
</dbReference>
<name>H2Y0U2_CIOIN</name>
<dbReference type="PANTHER" id="PTHR24056">
    <property type="entry name" value="CELL DIVISION PROTEIN KINASE"/>
    <property type="match status" value="1"/>
</dbReference>
<evidence type="ECO:0000256" key="1">
    <source>
        <dbReference type="ARBA" id="ARBA00022527"/>
    </source>
</evidence>
<dbReference type="PROSITE" id="PS50011">
    <property type="entry name" value="PROTEIN_KINASE_DOM"/>
    <property type="match status" value="1"/>
</dbReference>
<dbReference type="FunFam" id="1.10.510.10:FF:001811">
    <property type="entry name" value="Cyclin-dependent kinase B1-1"/>
    <property type="match status" value="1"/>
</dbReference>
<reference evidence="9" key="4">
    <citation type="submission" date="2025-09" db="UniProtKB">
        <authorList>
            <consortium name="Ensembl"/>
        </authorList>
    </citation>
    <scope>IDENTIFICATION</scope>
</reference>
<feature type="region of interest" description="Disordered" evidence="7">
    <location>
        <begin position="119"/>
        <end position="139"/>
    </location>
</feature>
<dbReference type="OMA" id="SHDENCF"/>
<evidence type="ECO:0000256" key="4">
    <source>
        <dbReference type="ARBA" id="ARBA00022777"/>
    </source>
</evidence>
<dbReference type="InParanoid" id="H2Y0U2"/>
<dbReference type="GO" id="GO:0005524">
    <property type="term" value="F:ATP binding"/>
    <property type="evidence" value="ECO:0007669"/>
    <property type="project" value="UniProtKB-KW"/>
</dbReference>
<evidence type="ECO:0000259" key="8">
    <source>
        <dbReference type="PROSITE" id="PS50011"/>
    </source>
</evidence>
<dbReference type="Proteomes" id="UP000008144">
    <property type="component" value="Chromosome 5"/>
</dbReference>
<keyword evidence="4" id="KW-0418">Kinase</keyword>
<feature type="compositionally biased region" description="Basic residues" evidence="7">
    <location>
        <begin position="124"/>
        <end position="133"/>
    </location>
</feature>
<protein>
    <recommendedName>
        <fullName evidence="6">Cell division protein kinase 5</fullName>
    </recommendedName>
</protein>
<evidence type="ECO:0000256" key="3">
    <source>
        <dbReference type="ARBA" id="ARBA00022741"/>
    </source>
</evidence>
<dbReference type="HOGENOM" id="CLU_000288_181_9_1"/>
<feature type="domain" description="Protein kinase" evidence="8">
    <location>
        <begin position="1"/>
        <end position="92"/>
    </location>
</feature>
<evidence type="ECO:0000256" key="2">
    <source>
        <dbReference type="ARBA" id="ARBA00022679"/>
    </source>
</evidence>
<dbReference type="Ensembl" id="ENSCINT00000031834.1">
    <property type="protein sequence ID" value="ENSCINP00000035526.1"/>
    <property type="gene ID" value="ENSCING00000022452.1"/>
</dbReference>
<dbReference type="InterPro" id="IPR011009">
    <property type="entry name" value="Kinase-like_dom_sf"/>
</dbReference>
<keyword evidence="1" id="KW-0723">Serine/threonine-protein kinase</keyword>
<dbReference type="SUPFAM" id="SSF56112">
    <property type="entry name" value="Protein kinase-like (PK-like)"/>
    <property type="match status" value="1"/>
</dbReference>
<evidence type="ECO:0000256" key="6">
    <source>
        <dbReference type="ARBA" id="ARBA00041295"/>
    </source>
</evidence>
<dbReference type="PANTHER" id="PTHR24056:SF46">
    <property type="entry name" value="CYCLIN-DEPENDENT KINASE 5"/>
    <property type="match status" value="1"/>
</dbReference>
<sequence>MASGRPLFPGSAVSDQLQLIFRTLSTPTEETWQGVSNLPGYKEHVRRYHPGESLRSIAPRLEQEGLDLLSKLLEYNPAKRISASTALHHPFFKPLGENVHKLPDTTSIFTLPGVTLSKNPGSRSIHHVSRSGRRQSMLF</sequence>
<reference evidence="10" key="1">
    <citation type="journal article" date="2002" name="Science">
        <title>The draft genome of Ciona intestinalis: insights into chordate and vertebrate origins.</title>
        <authorList>
            <person name="Dehal P."/>
            <person name="Satou Y."/>
            <person name="Campbell R.K."/>
            <person name="Chapman J."/>
            <person name="Degnan B."/>
            <person name="De Tomaso A."/>
            <person name="Davidson B."/>
            <person name="Di Gregorio A."/>
            <person name="Gelpke M."/>
            <person name="Goodstein D.M."/>
            <person name="Harafuji N."/>
            <person name="Hastings K.E."/>
            <person name="Ho I."/>
            <person name="Hotta K."/>
            <person name="Huang W."/>
            <person name="Kawashima T."/>
            <person name="Lemaire P."/>
            <person name="Martinez D."/>
            <person name="Meinertzhagen I.A."/>
            <person name="Necula S."/>
            <person name="Nonaka M."/>
            <person name="Putnam N."/>
            <person name="Rash S."/>
            <person name="Saiga H."/>
            <person name="Satake M."/>
            <person name="Terry A."/>
            <person name="Yamada L."/>
            <person name="Wang H.G."/>
            <person name="Awazu S."/>
            <person name="Azumi K."/>
            <person name="Boore J."/>
            <person name="Branno M."/>
            <person name="Chin-Bow S."/>
            <person name="DeSantis R."/>
            <person name="Doyle S."/>
            <person name="Francino P."/>
            <person name="Keys D.N."/>
            <person name="Haga S."/>
            <person name="Hayashi H."/>
            <person name="Hino K."/>
            <person name="Imai K.S."/>
            <person name="Inaba K."/>
            <person name="Kano S."/>
            <person name="Kobayashi K."/>
            <person name="Kobayashi M."/>
            <person name="Lee B.I."/>
            <person name="Makabe K.W."/>
            <person name="Manohar C."/>
            <person name="Matassi G."/>
            <person name="Medina M."/>
            <person name="Mochizuki Y."/>
            <person name="Mount S."/>
            <person name="Morishita T."/>
            <person name="Miura S."/>
            <person name="Nakayama A."/>
            <person name="Nishizaka S."/>
            <person name="Nomoto H."/>
            <person name="Ohta F."/>
            <person name="Oishi K."/>
            <person name="Rigoutsos I."/>
            <person name="Sano M."/>
            <person name="Sasaki A."/>
            <person name="Sasakura Y."/>
            <person name="Shoguchi E."/>
            <person name="Shin-i T."/>
            <person name="Spagnuolo A."/>
            <person name="Stainier D."/>
            <person name="Suzuki M.M."/>
            <person name="Tassy O."/>
            <person name="Takatori N."/>
            <person name="Tokuoka M."/>
            <person name="Yagi K."/>
            <person name="Yoshizaki F."/>
            <person name="Wada S."/>
            <person name="Zhang C."/>
            <person name="Hyatt P.D."/>
            <person name="Larimer F."/>
            <person name="Detter C."/>
            <person name="Doggett N."/>
            <person name="Glavina T."/>
            <person name="Hawkins T."/>
            <person name="Richardson P."/>
            <person name="Lucas S."/>
            <person name="Kohara Y."/>
            <person name="Levine M."/>
            <person name="Satoh N."/>
            <person name="Rokhsar D.S."/>
        </authorList>
    </citation>
    <scope>NUCLEOTIDE SEQUENCE [LARGE SCALE GENOMIC DNA]</scope>
</reference>
<accession>H2Y0U2</accession>
<keyword evidence="10" id="KW-1185">Reference proteome</keyword>
<reference evidence="9" key="3">
    <citation type="submission" date="2025-08" db="UniProtKB">
        <authorList>
            <consortium name="Ensembl"/>
        </authorList>
    </citation>
    <scope>IDENTIFICATION</scope>
</reference>
<dbReference type="AlphaFoldDB" id="H2Y0U2"/>
<keyword evidence="3" id="KW-0547">Nucleotide-binding</keyword>